<dbReference type="AlphaFoldDB" id="A0A418SUG2"/>
<evidence type="ECO:0000259" key="2">
    <source>
        <dbReference type="PROSITE" id="PS51186"/>
    </source>
</evidence>
<dbReference type="CDD" id="cd04301">
    <property type="entry name" value="NAT_SF"/>
    <property type="match status" value="1"/>
</dbReference>
<organism evidence="3 4">
    <name type="scientific">Paracoccus onubensis</name>
    <dbReference type="NCBI Taxonomy" id="1675788"/>
    <lineage>
        <taxon>Bacteria</taxon>
        <taxon>Pseudomonadati</taxon>
        <taxon>Pseudomonadota</taxon>
        <taxon>Alphaproteobacteria</taxon>
        <taxon>Rhodobacterales</taxon>
        <taxon>Paracoccaceae</taxon>
        <taxon>Paracoccus</taxon>
    </lineage>
</organism>
<dbReference type="Pfam" id="PF18014">
    <property type="entry name" value="Acetyltransf_18"/>
    <property type="match status" value="1"/>
</dbReference>
<dbReference type="RefSeq" id="WP_119749489.1">
    <property type="nucleotide sequence ID" value="NZ_QZCG01000008.1"/>
</dbReference>
<dbReference type="GO" id="GO:0016747">
    <property type="term" value="F:acyltransferase activity, transferring groups other than amino-acyl groups"/>
    <property type="evidence" value="ECO:0007669"/>
    <property type="project" value="InterPro"/>
</dbReference>
<feature type="region of interest" description="Disordered" evidence="1">
    <location>
        <begin position="253"/>
        <end position="277"/>
    </location>
</feature>
<dbReference type="InterPro" id="IPR052729">
    <property type="entry name" value="Acyl/Acetyltrans_Enzymes"/>
</dbReference>
<protein>
    <submittedName>
        <fullName evidence="3">GNAT family N-acetyltransferase</fullName>
    </submittedName>
</protein>
<dbReference type="OrthoDB" id="8453373at2"/>
<proteinExistence type="predicted"/>
<keyword evidence="4" id="KW-1185">Reference proteome</keyword>
<comment type="caution">
    <text evidence="3">The sequence shown here is derived from an EMBL/GenBank/DDBJ whole genome shotgun (WGS) entry which is preliminary data.</text>
</comment>
<accession>A0A418SUG2</accession>
<dbReference type="Pfam" id="PF00583">
    <property type="entry name" value="Acetyltransf_1"/>
    <property type="match status" value="1"/>
</dbReference>
<name>A0A418SUG2_9RHOB</name>
<dbReference type="Gene3D" id="3.40.630.30">
    <property type="match status" value="1"/>
</dbReference>
<evidence type="ECO:0000256" key="1">
    <source>
        <dbReference type="SAM" id="MobiDB-lite"/>
    </source>
</evidence>
<dbReference type="InterPro" id="IPR016181">
    <property type="entry name" value="Acyl_CoA_acyltransferase"/>
</dbReference>
<dbReference type="EMBL" id="QZCG01000008">
    <property type="protein sequence ID" value="RJE84529.1"/>
    <property type="molecule type" value="Genomic_DNA"/>
</dbReference>
<feature type="domain" description="N-acetyltransferase" evidence="2">
    <location>
        <begin position="7"/>
        <end position="148"/>
    </location>
</feature>
<evidence type="ECO:0000313" key="4">
    <source>
        <dbReference type="Proteomes" id="UP000284202"/>
    </source>
</evidence>
<evidence type="ECO:0000313" key="3">
    <source>
        <dbReference type="EMBL" id="RJE84529.1"/>
    </source>
</evidence>
<sequence>MAHTEQLAPVILSEGHVEQAMELSAEAGWNQLPADWLLFLKQGRIFGLFDGDVLIATAAIMPYGDDFAWIGMVLTRKAWRGRGFGTSLLKTCIAELEGQGRSAWLDATPSGEPIYRGLGFEPVSDFARWQGAGTGNRGNDLRPADAAKTDAAAIEAANAAFGADRTAFLRDLATRCPAARQSTKGAFSFGRDGRIATQIGPVVGTDDTAVAGLVDHVLSVLEGPVFLDVAERCRKLTELLKARGFTRQRPFLRMRKGPHGTPGNPRDTAVIAGPEFG</sequence>
<reference evidence="4" key="1">
    <citation type="submission" date="2018-09" db="EMBL/GenBank/DDBJ databases">
        <title>Acidovorax cavernicola nov. sp. isolated from Gruta de las Maravillas (Aracena, Spain).</title>
        <authorList>
            <person name="Jurado V."/>
            <person name="Gutierrez-Patricio S."/>
            <person name="Gonzalez-Pimentel J.L."/>
            <person name="Miller A.Z."/>
            <person name="Laiz L."/>
            <person name="Saiz-Jimenez C."/>
        </authorList>
    </citation>
    <scope>NUCLEOTIDE SEQUENCE [LARGE SCALE GENOMIC DNA]</scope>
    <source>
        <strain evidence="4">1011MAR3C25</strain>
    </source>
</reference>
<dbReference type="PANTHER" id="PTHR47237:SF2">
    <property type="entry name" value="BLL4206 PROTEIN"/>
    <property type="match status" value="1"/>
</dbReference>
<dbReference type="InterPro" id="IPR000182">
    <property type="entry name" value="GNAT_dom"/>
</dbReference>
<dbReference type="PROSITE" id="PS51186">
    <property type="entry name" value="GNAT"/>
    <property type="match status" value="1"/>
</dbReference>
<dbReference type="InterPro" id="IPR041496">
    <property type="entry name" value="YitH/HolE_GNAT"/>
</dbReference>
<dbReference type="Proteomes" id="UP000284202">
    <property type="component" value="Unassembled WGS sequence"/>
</dbReference>
<keyword evidence="3" id="KW-0808">Transferase</keyword>
<dbReference type="PANTHER" id="PTHR47237">
    <property type="entry name" value="SLL0310 PROTEIN"/>
    <property type="match status" value="1"/>
</dbReference>
<dbReference type="Gene3D" id="3.40.630.90">
    <property type="match status" value="1"/>
</dbReference>
<gene>
    <name evidence="3" type="ORF">D3P04_12835</name>
</gene>
<dbReference type="SUPFAM" id="SSF55729">
    <property type="entry name" value="Acyl-CoA N-acyltransferases (Nat)"/>
    <property type="match status" value="1"/>
</dbReference>